<evidence type="ECO:0000259" key="1">
    <source>
        <dbReference type="Pfam" id="PF22936"/>
    </source>
</evidence>
<dbReference type="Proteomes" id="UP001603857">
    <property type="component" value="Unassembled WGS sequence"/>
</dbReference>
<organism evidence="2 3">
    <name type="scientific">Flemingia macrophylla</name>
    <dbReference type="NCBI Taxonomy" id="520843"/>
    <lineage>
        <taxon>Eukaryota</taxon>
        <taxon>Viridiplantae</taxon>
        <taxon>Streptophyta</taxon>
        <taxon>Embryophyta</taxon>
        <taxon>Tracheophyta</taxon>
        <taxon>Spermatophyta</taxon>
        <taxon>Magnoliopsida</taxon>
        <taxon>eudicotyledons</taxon>
        <taxon>Gunneridae</taxon>
        <taxon>Pentapetalae</taxon>
        <taxon>rosids</taxon>
        <taxon>fabids</taxon>
        <taxon>Fabales</taxon>
        <taxon>Fabaceae</taxon>
        <taxon>Papilionoideae</taxon>
        <taxon>50 kb inversion clade</taxon>
        <taxon>NPAAA clade</taxon>
        <taxon>indigoferoid/millettioid clade</taxon>
        <taxon>Phaseoleae</taxon>
        <taxon>Flemingia</taxon>
    </lineage>
</organism>
<evidence type="ECO:0000313" key="2">
    <source>
        <dbReference type="EMBL" id="KAL2343022.1"/>
    </source>
</evidence>
<dbReference type="AlphaFoldDB" id="A0ABD1N5F1"/>
<proteinExistence type="predicted"/>
<gene>
    <name evidence="2" type="ORF">Fmac_004307</name>
</gene>
<feature type="domain" description="Retrovirus-related Pol polyprotein from transposon TNT 1-94-like beta-barrel" evidence="1">
    <location>
        <begin position="19"/>
        <end position="92"/>
    </location>
</feature>
<name>A0ABD1N5F1_9FABA</name>
<dbReference type="InterPro" id="IPR054722">
    <property type="entry name" value="PolX-like_BBD"/>
</dbReference>
<evidence type="ECO:0000313" key="3">
    <source>
        <dbReference type="Proteomes" id="UP001603857"/>
    </source>
</evidence>
<dbReference type="Pfam" id="PF22936">
    <property type="entry name" value="Pol_BBD"/>
    <property type="match status" value="1"/>
</dbReference>
<reference evidence="2 3" key="1">
    <citation type="submission" date="2024-08" db="EMBL/GenBank/DDBJ databases">
        <title>Insights into the chromosomal genome structure of Flemingia macrophylla.</title>
        <authorList>
            <person name="Ding Y."/>
            <person name="Zhao Y."/>
            <person name="Bi W."/>
            <person name="Wu M."/>
            <person name="Zhao G."/>
            <person name="Gong Y."/>
            <person name="Li W."/>
            <person name="Zhang P."/>
        </authorList>
    </citation>
    <scope>NUCLEOTIDE SEQUENCE [LARGE SCALE GENOMIC DNA]</scope>
    <source>
        <strain evidence="2">DYQJB</strain>
        <tissue evidence="2">Leaf</tissue>
    </source>
</reference>
<keyword evidence="3" id="KW-1185">Reference proteome</keyword>
<sequence>MELLNKIKANEKMTGKLLWIINTSASNHMTDNLKKLQKVHDIVAYPVGLPNEAKINVVKEGKVFLEEGLKLTSVLYVPKLSCNLVPISQLLEE</sequence>
<comment type="caution">
    <text evidence="2">The sequence shown here is derived from an EMBL/GenBank/DDBJ whole genome shotgun (WGS) entry which is preliminary data.</text>
</comment>
<accession>A0ABD1N5F1</accession>
<protein>
    <recommendedName>
        <fullName evidence="1">Retrovirus-related Pol polyprotein from transposon TNT 1-94-like beta-barrel domain-containing protein</fullName>
    </recommendedName>
</protein>
<dbReference type="EMBL" id="JBGMDY010000002">
    <property type="protein sequence ID" value="KAL2343022.1"/>
    <property type="molecule type" value="Genomic_DNA"/>
</dbReference>